<name>A0A1B2I9E2_9BACT</name>
<dbReference type="AlphaFoldDB" id="A0A1B2I9E2"/>
<sequence length="188" mass="19923">MFYEVVEKIMDSRDVTVGGGSASAVAGAMAAGLVGMVSRLSVGKEYGLPDERYLEIAEELDELAVQLKEGAVEDTRSYLGIKAAFALPKATDEQKSARRAAIESAAIRAANVPLENGRAALRILEFCREMDGKFNPAASSDMEAGVLLAEMAVKDTALNVEANLSLIKTPEINEELARSACGLKAAVQ</sequence>
<dbReference type="Proteomes" id="UP000093044">
    <property type="component" value="Chromosome"/>
</dbReference>
<dbReference type="GO" id="GO:0016740">
    <property type="term" value="F:transferase activity"/>
    <property type="evidence" value="ECO:0007669"/>
    <property type="project" value="UniProtKB-KW"/>
</dbReference>
<protein>
    <submittedName>
        <fullName evidence="3">Formiminotransferase-cyclodeaminase</fullName>
    </submittedName>
</protein>
<evidence type="ECO:0000256" key="1">
    <source>
        <dbReference type="SAM" id="Phobius"/>
    </source>
</evidence>
<keyword evidence="1" id="KW-1133">Transmembrane helix</keyword>
<keyword evidence="1" id="KW-0812">Transmembrane</keyword>
<keyword evidence="3" id="KW-0808">Transferase</keyword>
<feature type="transmembrane region" description="Helical" evidence="1">
    <location>
        <begin position="20"/>
        <end position="42"/>
    </location>
</feature>
<dbReference type="STRING" id="1197717.BED41_03780"/>
<evidence type="ECO:0000259" key="2">
    <source>
        <dbReference type="Pfam" id="PF04961"/>
    </source>
</evidence>
<keyword evidence="4" id="KW-1185">Reference proteome</keyword>
<organism evidence="3 4">
    <name type="scientific">Cloacibacillus porcorum</name>
    <dbReference type="NCBI Taxonomy" id="1197717"/>
    <lineage>
        <taxon>Bacteria</taxon>
        <taxon>Thermotogati</taxon>
        <taxon>Synergistota</taxon>
        <taxon>Synergistia</taxon>
        <taxon>Synergistales</taxon>
        <taxon>Synergistaceae</taxon>
        <taxon>Cloacibacillus</taxon>
    </lineage>
</organism>
<evidence type="ECO:0000313" key="4">
    <source>
        <dbReference type="Proteomes" id="UP000093044"/>
    </source>
</evidence>
<reference evidence="3" key="1">
    <citation type="submission" date="2016-08" db="EMBL/GenBank/DDBJ databases">
        <title>Complete genome of Cloacibacillus porcorum.</title>
        <authorList>
            <person name="Looft T."/>
            <person name="Bayles D.O."/>
            <person name="Alt D.P."/>
        </authorList>
    </citation>
    <scope>NUCLEOTIDE SEQUENCE [LARGE SCALE GENOMIC DNA]</scope>
    <source>
        <strain evidence="3">CL-84</strain>
    </source>
</reference>
<gene>
    <name evidence="3" type="ORF">BED41_03780</name>
</gene>
<proteinExistence type="predicted"/>
<dbReference type="InterPro" id="IPR007044">
    <property type="entry name" value="Cyclodeamin/CycHdrlase"/>
</dbReference>
<dbReference type="Gene3D" id="1.20.120.680">
    <property type="entry name" value="Formiminotetrahydrofolate cyclodeaminase monomer, up-and-down helical bundle"/>
    <property type="match status" value="1"/>
</dbReference>
<dbReference type="EMBL" id="CP016757">
    <property type="protein sequence ID" value="ANZ46557.1"/>
    <property type="molecule type" value="Genomic_DNA"/>
</dbReference>
<dbReference type="SUPFAM" id="SSF101262">
    <property type="entry name" value="Methenyltetrahydrofolate cyclohydrolase-like"/>
    <property type="match status" value="1"/>
</dbReference>
<feature type="domain" description="Cyclodeaminase/cyclohydrolase" evidence="2">
    <location>
        <begin position="10"/>
        <end position="178"/>
    </location>
</feature>
<dbReference type="Pfam" id="PF04961">
    <property type="entry name" value="FTCD_C"/>
    <property type="match status" value="1"/>
</dbReference>
<accession>A0A1B2I9E2</accession>
<keyword evidence="1" id="KW-0472">Membrane</keyword>
<evidence type="ECO:0000313" key="3">
    <source>
        <dbReference type="EMBL" id="ANZ46557.1"/>
    </source>
</evidence>
<dbReference type="KEGG" id="cpor:BED41_03780"/>
<dbReference type="InterPro" id="IPR036178">
    <property type="entry name" value="Formintransfe-cycloase-like_sf"/>
</dbReference>